<protein>
    <submittedName>
        <fullName evidence="3">Universal stress protein</fullName>
    </submittedName>
</protein>
<dbReference type="Gene3D" id="3.40.50.620">
    <property type="entry name" value="HUPs"/>
    <property type="match status" value="1"/>
</dbReference>
<reference evidence="3 4" key="1">
    <citation type="journal article" date="2019" name="Int. J. Syst. Evol. Microbiol.">
        <title>The Global Catalogue of Microorganisms (GCM) 10K type strain sequencing project: providing services to taxonomists for standard genome sequencing and annotation.</title>
        <authorList>
            <consortium name="The Broad Institute Genomics Platform"/>
            <consortium name="The Broad Institute Genome Sequencing Center for Infectious Disease"/>
            <person name="Wu L."/>
            <person name="Ma J."/>
        </authorList>
    </citation>
    <scope>NUCLEOTIDE SEQUENCE [LARGE SCALE GENOMIC DNA]</scope>
    <source>
        <strain evidence="3 4">DSM 29988</strain>
    </source>
</reference>
<dbReference type="InterPro" id="IPR006016">
    <property type="entry name" value="UspA"/>
</dbReference>
<evidence type="ECO:0000313" key="4">
    <source>
        <dbReference type="Proteomes" id="UP001596481"/>
    </source>
</evidence>
<comment type="caution">
    <text evidence="3">The sequence shown here is derived from an EMBL/GenBank/DDBJ whole genome shotgun (WGS) entry which is preliminary data.</text>
</comment>
<dbReference type="PRINTS" id="PR01438">
    <property type="entry name" value="UNVRSLSTRESS"/>
</dbReference>
<feature type="domain" description="UspA" evidence="2">
    <location>
        <begin position="1"/>
        <end position="142"/>
    </location>
</feature>
<accession>A0ABD5ZBC1</accession>
<evidence type="ECO:0000256" key="1">
    <source>
        <dbReference type="ARBA" id="ARBA00008791"/>
    </source>
</evidence>
<dbReference type="RefSeq" id="WP_390221769.1">
    <property type="nucleotide sequence ID" value="NZ_JBHTAA010000001.1"/>
</dbReference>
<dbReference type="InterPro" id="IPR014729">
    <property type="entry name" value="Rossmann-like_a/b/a_fold"/>
</dbReference>
<dbReference type="PANTHER" id="PTHR46268">
    <property type="entry name" value="STRESS RESPONSE PROTEIN NHAX"/>
    <property type="match status" value="1"/>
</dbReference>
<dbReference type="InterPro" id="IPR006015">
    <property type="entry name" value="Universal_stress_UspA"/>
</dbReference>
<evidence type="ECO:0000259" key="2">
    <source>
        <dbReference type="Pfam" id="PF00582"/>
    </source>
</evidence>
<organism evidence="3 4">
    <name type="scientific">Haloferax namakaokahaiae</name>
    <dbReference type="NCBI Taxonomy" id="1748331"/>
    <lineage>
        <taxon>Archaea</taxon>
        <taxon>Methanobacteriati</taxon>
        <taxon>Methanobacteriota</taxon>
        <taxon>Stenosarchaea group</taxon>
        <taxon>Halobacteria</taxon>
        <taxon>Halobacteriales</taxon>
        <taxon>Haloferacaceae</taxon>
        <taxon>Haloferax</taxon>
    </lineage>
</organism>
<dbReference type="SUPFAM" id="SSF52402">
    <property type="entry name" value="Adenine nucleotide alpha hydrolases-like"/>
    <property type="match status" value="1"/>
</dbReference>
<dbReference type="EMBL" id="JBHTAA010000001">
    <property type="protein sequence ID" value="MFC7202471.1"/>
    <property type="molecule type" value="Genomic_DNA"/>
</dbReference>
<dbReference type="AlphaFoldDB" id="A0ABD5ZBC1"/>
<dbReference type="PANTHER" id="PTHR46268:SF24">
    <property type="entry name" value="UNIVERSAL STRESS PROTEIN"/>
    <property type="match status" value="1"/>
</dbReference>
<dbReference type="Proteomes" id="UP001596481">
    <property type="component" value="Unassembled WGS sequence"/>
</dbReference>
<sequence length="142" mass="15450">MATHILVPVDGSEQSIEALRFAATEWPRAKLTLLNVINPSTAKYTDSAFSGSEEWYQKQKRKATETFAQVKADASLVDTDRDISTRIAVGKPAKTIVEVLEADDYDHVVVGSHSRTGVSRVILGSVAEAIVRDSPVPVTVVR</sequence>
<name>A0ABD5ZBC1_9EURY</name>
<gene>
    <name evidence="3" type="ORF">ACFQJC_03020</name>
</gene>
<comment type="similarity">
    <text evidence="1">Belongs to the universal stress protein A family.</text>
</comment>
<dbReference type="CDD" id="cd00293">
    <property type="entry name" value="USP-like"/>
    <property type="match status" value="1"/>
</dbReference>
<keyword evidence="4" id="KW-1185">Reference proteome</keyword>
<evidence type="ECO:0000313" key="3">
    <source>
        <dbReference type="EMBL" id="MFC7202471.1"/>
    </source>
</evidence>
<proteinExistence type="inferred from homology"/>
<dbReference type="Pfam" id="PF00582">
    <property type="entry name" value="Usp"/>
    <property type="match status" value="1"/>
</dbReference>